<gene>
    <name evidence="1" type="ORF">HPBE_LOCUS18999</name>
</gene>
<proteinExistence type="predicted"/>
<dbReference type="InterPro" id="IPR043504">
    <property type="entry name" value="Peptidase_S1_PA_chymotrypsin"/>
</dbReference>
<evidence type="ECO:0000313" key="3">
    <source>
        <dbReference type="WBParaSite" id="HPBE_0001899801-mRNA-1"/>
    </source>
</evidence>
<reference evidence="3" key="2">
    <citation type="submission" date="2019-09" db="UniProtKB">
        <authorList>
            <consortium name="WormBaseParasite"/>
        </authorList>
    </citation>
    <scope>IDENTIFICATION</scope>
</reference>
<dbReference type="SUPFAM" id="SSF50494">
    <property type="entry name" value="Trypsin-like serine proteases"/>
    <property type="match status" value="1"/>
</dbReference>
<dbReference type="OrthoDB" id="5874784at2759"/>
<keyword evidence="2" id="KW-1185">Reference proteome</keyword>
<accession>A0A3P8B8N2</accession>
<dbReference type="EMBL" id="UZAH01031059">
    <property type="protein sequence ID" value="VDP13650.1"/>
    <property type="molecule type" value="Genomic_DNA"/>
</dbReference>
<dbReference type="WBParaSite" id="HPBE_0001899801-mRNA-1">
    <property type="protein sequence ID" value="HPBE_0001899801-mRNA-1"/>
    <property type="gene ID" value="HPBE_0001899801"/>
</dbReference>
<dbReference type="Gene3D" id="2.40.10.10">
    <property type="entry name" value="Trypsin-like serine proteases"/>
    <property type="match status" value="1"/>
</dbReference>
<evidence type="ECO:0000313" key="1">
    <source>
        <dbReference type="EMBL" id="VDP13650.1"/>
    </source>
</evidence>
<name>A0A183GAF9_HELPZ</name>
<reference evidence="1 2" key="1">
    <citation type="submission" date="2018-11" db="EMBL/GenBank/DDBJ databases">
        <authorList>
            <consortium name="Pathogen Informatics"/>
        </authorList>
    </citation>
    <scope>NUCLEOTIDE SEQUENCE [LARGE SCALE GENOMIC DNA]</scope>
</reference>
<dbReference type="InterPro" id="IPR009003">
    <property type="entry name" value="Peptidase_S1_PA"/>
</dbReference>
<evidence type="ECO:0000313" key="2">
    <source>
        <dbReference type="Proteomes" id="UP000050761"/>
    </source>
</evidence>
<dbReference type="AlphaFoldDB" id="A0A183GAF9"/>
<protein>
    <submittedName>
        <fullName evidence="3">Peptidase S1 domain-containing protein</fullName>
    </submittedName>
</protein>
<dbReference type="Proteomes" id="UP000050761">
    <property type="component" value="Unassembled WGS sequence"/>
</dbReference>
<accession>A0A183GAF9</accession>
<sequence length="106" mass="12260">MFGVAVTVLEREVDIKKWTIKPAKDFTVYVGNKCLHPLLCDQDKPPYKASRDPMPYEGYDEHYGDIAIIELDRDIPQNEGRPVCMPERDEPLEKQLTAIGYGRHRK</sequence>
<organism evidence="2 3">
    <name type="scientific">Heligmosomoides polygyrus</name>
    <name type="common">Parasitic roundworm</name>
    <dbReference type="NCBI Taxonomy" id="6339"/>
    <lineage>
        <taxon>Eukaryota</taxon>
        <taxon>Metazoa</taxon>
        <taxon>Ecdysozoa</taxon>
        <taxon>Nematoda</taxon>
        <taxon>Chromadorea</taxon>
        <taxon>Rhabditida</taxon>
        <taxon>Rhabditina</taxon>
        <taxon>Rhabditomorpha</taxon>
        <taxon>Strongyloidea</taxon>
        <taxon>Heligmosomidae</taxon>
        <taxon>Heligmosomoides</taxon>
    </lineage>
</organism>